<protein>
    <recommendedName>
        <fullName evidence="4">MftR C-terminal domain-containing protein</fullName>
    </recommendedName>
</protein>
<dbReference type="Proteomes" id="UP000094960">
    <property type="component" value="Chromosome"/>
</dbReference>
<reference evidence="3" key="1">
    <citation type="submission" date="2016-09" db="EMBL/GenBank/DDBJ databases">
        <title>Streptomyces puniciscabiei strain:TW1S1 Genome sequencing and assembly.</title>
        <authorList>
            <person name="Kim M.-K."/>
            <person name="Kim S.B."/>
        </authorList>
    </citation>
    <scope>NUCLEOTIDE SEQUENCE [LARGE SCALE GENOMIC DNA]</scope>
    <source>
        <strain evidence="3">TW1S1</strain>
    </source>
</reference>
<keyword evidence="3" id="KW-1185">Reference proteome</keyword>
<dbReference type="EMBL" id="CP017248">
    <property type="protein sequence ID" value="AOR34662.1"/>
    <property type="molecule type" value="Genomic_DNA"/>
</dbReference>
<dbReference type="KEGG" id="spun:BFF78_29640"/>
<evidence type="ECO:0000256" key="1">
    <source>
        <dbReference type="SAM" id="MobiDB-lite"/>
    </source>
</evidence>
<name>A0A1D7YGK3_9ACTN</name>
<gene>
    <name evidence="2" type="ORF">BFF78_29640</name>
</gene>
<evidence type="ECO:0008006" key="4">
    <source>
        <dbReference type="Google" id="ProtNLM"/>
    </source>
</evidence>
<evidence type="ECO:0000313" key="2">
    <source>
        <dbReference type="EMBL" id="AOR34662.1"/>
    </source>
</evidence>
<evidence type="ECO:0000313" key="3">
    <source>
        <dbReference type="Proteomes" id="UP000094960"/>
    </source>
</evidence>
<dbReference type="AlphaFoldDB" id="A0A1D7YGK3"/>
<sequence length="84" mass="9084">MRARARQGVEEVERAPGAALAEARAPVPDLPAALAVAACRTVFVASVRRLMAGDPADEVARDHRARLEAAFTALERTGLDRRHR</sequence>
<feature type="region of interest" description="Disordered" evidence="1">
    <location>
        <begin position="1"/>
        <end position="23"/>
    </location>
</feature>
<accession>A0A1D7YGK3</accession>
<organism evidence="2 3">
    <name type="scientific">Streptomyces fodineus</name>
    <dbReference type="NCBI Taxonomy" id="1904616"/>
    <lineage>
        <taxon>Bacteria</taxon>
        <taxon>Bacillati</taxon>
        <taxon>Actinomycetota</taxon>
        <taxon>Actinomycetes</taxon>
        <taxon>Kitasatosporales</taxon>
        <taxon>Streptomycetaceae</taxon>
        <taxon>Streptomyces</taxon>
    </lineage>
</organism>
<proteinExistence type="predicted"/>